<gene>
    <name evidence="2" type="ORF">AERO8C_90078</name>
</gene>
<dbReference type="PROSITE" id="PS00065">
    <property type="entry name" value="D_2_HYDROXYACID_DH_1"/>
    <property type="match status" value="1"/>
</dbReference>
<feature type="domain" description="THIF-type NAD/FAD binding fold" evidence="1">
    <location>
        <begin position="364"/>
        <end position="522"/>
    </location>
</feature>
<dbReference type="SUPFAM" id="SSF69572">
    <property type="entry name" value="Activating enzymes of the ubiquitin-like proteins"/>
    <property type="match status" value="1"/>
</dbReference>
<dbReference type="InterPro" id="IPR000594">
    <property type="entry name" value="ThiF_NAD_FAD-bd"/>
</dbReference>
<evidence type="ECO:0000313" key="3">
    <source>
        <dbReference type="Proteomes" id="UP000439123"/>
    </source>
</evidence>
<dbReference type="AlphaFoldDB" id="A0A653LDL4"/>
<accession>A0A653LDL4</accession>
<dbReference type="Pfam" id="PF00899">
    <property type="entry name" value="ThiF"/>
    <property type="match status" value="1"/>
</dbReference>
<dbReference type="InterPro" id="IPR029752">
    <property type="entry name" value="D-isomer_DH_CS1"/>
</dbReference>
<dbReference type="Proteomes" id="UP000439123">
    <property type="component" value="Unassembled WGS sequence"/>
</dbReference>
<dbReference type="GO" id="GO:0061503">
    <property type="term" value="F:tRNA threonylcarbamoyladenosine dehydratase"/>
    <property type="evidence" value="ECO:0007669"/>
    <property type="project" value="TreeGrafter"/>
</dbReference>
<dbReference type="GO" id="GO:0008641">
    <property type="term" value="F:ubiquitin-like modifier activating enzyme activity"/>
    <property type="evidence" value="ECO:0007669"/>
    <property type="project" value="InterPro"/>
</dbReference>
<evidence type="ECO:0000313" key="2">
    <source>
        <dbReference type="EMBL" id="VXA89374.1"/>
    </source>
</evidence>
<dbReference type="PANTHER" id="PTHR43267">
    <property type="entry name" value="TRNA THREONYLCARBAMOYLADENOSINE DEHYDRATASE"/>
    <property type="match status" value="1"/>
</dbReference>
<protein>
    <submittedName>
        <fullName evidence="2">Thiamine biosynthesis protein ThiF</fullName>
    </submittedName>
</protein>
<dbReference type="GO" id="GO:0061504">
    <property type="term" value="P:cyclic threonylcarbamoyladenosine biosynthetic process"/>
    <property type="evidence" value="ECO:0007669"/>
    <property type="project" value="TreeGrafter"/>
</dbReference>
<organism evidence="2 3">
    <name type="scientific">Aeromonas veronii</name>
    <dbReference type="NCBI Taxonomy" id="654"/>
    <lineage>
        <taxon>Bacteria</taxon>
        <taxon>Pseudomonadati</taxon>
        <taxon>Pseudomonadota</taxon>
        <taxon>Gammaproteobacteria</taxon>
        <taxon>Aeromonadales</taxon>
        <taxon>Aeromonadaceae</taxon>
        <taxon>Aeromonas</taxon>
    </lineage>
</organism>
<evidence type="ECO:0000259" key="1">
    <source>
        <dbReference type="Pfam" id="PF00899"/>
    </source>
</evidence>
<name>A0A653LDL4_AERVE</name>
<dbReference type="GO" id="GO:0016616">
    <property type="term" value="F:oxidoreductase activity, acting on the CH-OH group of donors, NAD or NADP as acceptor"/>
    <property type="evidence" value="ECO:0007669"/>
    <property type="project" value="UniProtKB-ARBA"/>
</dbReference>
<dbReference type="InterPro" id="IPR045886">
    <property type="entry name" value="ThiF/MoeB/HesA"/>
</dbReference>
<sequence length="610" mass="67515">MLTPQRFLRAEKVRMPNVQLTSIEVLSEYLSDRYSAERLSEGELRGLGITSSPYAASWRIQTDIRHPDCGNEIQLIVAARPTFPFRVPHIYTHPKLEVLKYPHVEEQGRLCVWGDEVSFDPQDIAYVEHLINDSHSLVEKTISGELDEDFYTGLLSYWARSYTPSPKEQKATSLCNVKILTSRQIHVAYDSTKGVIFADTKDELNAWLKNIGLKPSHKHCSTTLLINLTEAWRPSEYPTTLGNILSILEAQCVNHDQALAAIACILGSSLNNPAFLVQTNTVNGAIITAMRCVGGISTRGHAGQENLPKAKAGNGFRDNRIPLQYLKARCSQIAIRGIDVERRDPSWVLGRDSNPCLPITSGTTIGIIGLGSVGSSLIPLLIKAGFSQFVLCDGDSLEAANVGRHLLGMNYIGTNKAEACKSYIQKSYPWVNVLYAGCRKWFDDEKAIEALTTKCDLVISATAEWASDKAIQEMIENDRLLCSVVFCFTEAHAVATHCYVNMAGSFSYGSLFDNTGKLQESCAKFDHQTTKKTHFCGGVFQPYGGVELSFGHSMIAETVTELACEGIYEDCYRVWVGSRKLLQSVDGTWNPGWEEKYGEIGDGSRILSVI</sequence>
<dbReference type="PANTHER" id="PTHR43267:SF1">
    <property type="entry name" value="TRNA THREONYLCARBAMOYLADENOSINE DEHYDRATASE"/>
    <property type="match status" value="1"/>
</dbReference>
<dbReference type="Gene3D" id="3.40.50.720">
    <property type="entry name" value="NAD(P)-binding Rossmann-like Domain"/>
    <property type="match status" value="1"/>
</dbReference>
<proteinExistence type="predicted"/>
<dbReference type="InterPro" id="IPR035985">
    <property type="entry name" value="Ubiquitin-activating_enz"/>
</dbReference>
<reference evidence="2 3" key="1">
    <citation type="submission" date="2019-10" db="EMBL/GenBank/DDBJ databases">
        <authorList>
            <person name="Karimi E."/>
        </authorList>
    </citation>
    <scope>NUCLEOTIDE SEQUENCE [LARGE SCALE GENOMIC DNA]</scope>
    <source>
        <strain evidence="2">Aeromonas sp. 8C</strain>
    </source>
</reference>
<dbReference type="EMBL" id="CABWLC010000022">
    <property type="protein sequence ID" value="VXA89374.1"/>
    <property type="molecule type" value="Genomic_DNA"/>
</dbReference>